<name>A0A7C8K7W6_ORBOL</name>
<feature type="domain" description="Alanine racemase N-terminal" evidence="4">
    <location>
        <begin position="148"/>
        <end position="367"/>
    </location>
</feature>
<comment type="similarity">
    <text evidence="2 3">Belongs to the pyridoxal phosphate-binding protein YggS/PROSC family.</text>
</comment>
<reference evidence="5 6" key="1">
    <citation type="submission" date="2019-03" db="EMBL/GenBank/DDBJ databases">
        <title>Nematode-trapping fungi genome.</title>
        <authorList>
            <person name="Vidal-Diez De Ulzurrun G."/>
        </authorList>
    </citation>
    <scope>NUCLEOTIDE SEQUENCE [LARGE SCALE GENOMIC DNA]</scope>
    <source>
        <strain evidence="5 6">TWF154</strain>
    </source>
</reference>
<dbReference type="InterPro" id="IPR001608">
    <property type="entry name" value="Ala_racemase_N"/>
</dbReference>
<accession>A0A7C8K7W6</accession>
<sequence length="375" mass="41558">MHRNPRHLRSLLSHCKLTRSQLHVHRQYSTQRRNTTGDLKQRLSALLFSCWQQRVVKIKRSITPIGFLTSEKPKYSNLQFTRTYKMADIEYEPGSEAASNILKDLQEKLLTDTELQERAQELILNIQDIRASVNAAKAGAGTHRRGGDEVQLIAVSKLKPASDILALHAAVNGGQVHFGENYIQELWKKHAILPSTISWHFIGGLQTSSISKLARIRNLYAVHSIDSAKKAVTLNRLRPDGFPVVNVFVQVNTSGEDSKSGVEPDVDGGELWDVISTIRKECPRLNLVGLMTIGAIARSQAAKEGEENEDFVALVKVAEGLERRIEREEGVKVELKLSMGMSDDFESAIGMGAGFVRVGSSIFGARPKKADASIL</sequence>
<dbReference type="InterPro" id="IPR029066">
    <property type="entry name" value="PLP-binding_barrel"/>
</dbReference>
<dbReference type="Proteomes" id="UP000297595">
    <property type="component" value="Unassembled WGS sequence"/>
</dbReference>
<dbReference type="InterPro" id="IPR011078">
    <property type="entry name" value="PyrdxlP_homeostasis"/>
</dbReference>
<dbReference type="PANTHER" id="PTHR10146:SF14">
    <property type="entry name" value="PYRIDOXAL PHOSPHATE HOMEOSTASIS PROTEIN"/>
    <property type="match status" value="1"/>
</dbReference>
<proteinExistence type="inferred from homology"/>
<dbReference type="PANTHER" id="PTHR10146">
    <property type="entry name" value="PROLINE SYNTHETASE CO-TRANSCRIBED BACTERIAL HOMOLOG PROTEIN"/>
    <property type="match status" value="1"/>
</dbReference>
<evidence type="ECO:0000256" key="1">
    <source>
        <dbReference type="ARBA" id="ARBA00022898"/>
    </source>
</evidence>
<dbReference type="HAMAP" id="MF_02087">
    <property type="entry name" value="PLP_homeostasis"/>
    <property type="match status" value="1"/>
</dbReference>
<dbReference type="AlphaFoldDB" id="A0A7C8K7W6"/>
<dbReference type="NCBIfam" id="TIGR00044">
    <property type="entry name" value="YggS family pyridoxal phosphate-dependent enzyme"/>
    <property type="match status" value="1"/>
</dbReference>
<evidence type="ECO:0000313" key="5">
    <source>
        <dbReference type="EMBL" id="TGJ69587.1"/>
    </source>
</evidence>
<comment type="function">
    <text evidence="2">Pyridoxal 5'-phosphate (PLP)-binding protein, which may be involved in intracellular homeostatic regulation of pyridoxal 5'-phosphate (PLP), the active form of vitamin B6.</text>
</comment>
<dbReference type="Gene3D" id="3.20.20.10">
    <property type="entry name" value="Alanine racemase"/>
    <property type="match status" value="1"/>
</dbReference>
<evidence type="ECO:0000313" key="6">
    <source>
        <dbReference type="Proteomes" id="UP000297595"/>
    </source>
</evidence>
<gene>
    <name evidence="5" type="ORF">EYR41_005616</name>
</gene>
<dbReference type="EMBL" id="SOZJ01000003">
    <property type="protein sequence ID" value="TGJ69587.1"/>
    <property type="molecule type" value="Genomic_DNA"/>
</dbReference>
<protein>
    <recommendedName>
        <fullName evidence="2">Pyridoxal phosphate homeostasis protein</fullName>
        <shortName evidence="2">PLP homeostasis protein</shortName>
    </recommendedName>
</protein>
<comment type="caution">
    <text evidence="5">The sequence shown here is derived from an EMBL/GenBank/DDBJ whole genome shotgun (WGS) entry which is preliminary data.</text>
</comment>
<dbReference type="GO" id="GO:0030170">
    <property type="term" value="F:pyridoxal phosphate binding"/>
    <property type="evidence" value="ECO:0007669"/>
    <property type="project" value="UniProtKB-UniRule"/>
</dbReference>
<dbReference type="Pfam" id="PF01168">
    <property type="entry name" value="Ala_racemase_N"/>
    <property type="match status" value="1"/>
</dbReference>
<keyword evidence="1 2" id="KW-0663">Pyridoxal phosphate</keyword>
<evidence type="ECO:0000256" key="3">
    <source>
        <dbReference type="RuleBase" id="RU004514"/>
    </source>
</evidence>
<dbReference type="SUPFAM" id="SSF51419">
    <property type="entry name" value="PLP-binding barrel"/>
    <property type="match status" value="1"/>
</dbReference>
<evidence type="ECO:0000259" key="4">
    <source>
        <dbReference type="Pfam" id="PF01168"/>
    </source>
</evidence>
<feature type="modified residue" description="N6-(pyridoxal phosphate)lysine" evidence="2">
    <location>
        <position position="157"/>
    </location>
</feature>
<organism evidence="5 6">
    <name type="scientific">Orbilia oligospora</name>
    <name type="common">Nematode-trapping fungus</name>
    <name type="synonym">Arthrobotrys oligospora</name>
    <dbReference type="NCBI Taxonomy" id="2813651"/>
    <lineage>
        <taxon>Eukaryota</taxon>
        <taxon>Fungi</taxon>
        <taxon>Dikarya</taxon>
        <taxon>Ascomycota</taxon>
        <taxon>Pezizomycotina</taxon>
        <taxon>Orbiliomycetes</taxon>
        <taxon>Orbiliales</taxon>
        <taxon>Orbiliaceae</taxon>
        <taxon>Orbilia</taxon>
    </lineage>
</organism>
<evidence type="ECO:0000256" key="2">
    <source>
        <dbReference type="HAMAP-Rule" id="MF_03225"/>
    </source>
</evidence>